<comment type="caution">
    <text evidence="6">The sequence shown here is derived from an EMBL/GenBank/DDBJ whole genome shotgun (WGS) entry which is preliminary data.</text>
</comment>
<dbReference type="Proteomes" id="UP000319941">
    <property type="component" value="Unassembled WGS sequence"/>
</dbReference>
<evidence type="ECO:0000313" key="6">
    <source>
        <dbReference type="EMBL" id="TVU71397.1"/>
    </source>
</evidence>
<dbReference type="InterPro" id="IPR036388">
    <property type="entry name" value="WH-like_DNA-bd_sf"/>
</dbReference>
<evidence type="ECO:0000313" key="7">
    <source>
        <dbReference type="Proteomes" id="UP000319941"/>
    </source>
</evidence>
<dbReference type="EMBL" id="VNFH01000004">
    <property type="protein sequence ID" value="TVU71397.1"/>
    <property type="molecule type" value="Genomic_DNA"/>
</dbReference>
<dbReference type="Gene3D" id="1.10.10.10">
    <property type="entry name" value="Winged helix-like DNA-binding domain superfamily/Winged helix DNA-binding domain"/>
    <property type="match status" value="1"/>
</dbReference>
<dbReference type="InterPro" id="IPR005119">
    <property type="entry name" value="LysR_subst-bd"/>
</dbReference>
<reference evidence="6 7" key="1">
    <citation type="submission" date="2019-07" db="EMBL/GenBank/DDBJ databases">
        <title>Diversity of Bacteria from Kongsfjorden, Arctic.</title>
        <authorList>
            <person name="Yu Y."/>
        </authorList>
    </citation>
    <scope>NUCLEOTIDE SEQUENCE [LARGE SCALE GENOMIC DNA]</scope>
    <source>
        <strain evidence="6 7">SM1923</strain>
    </source>
</reference>
<evidence type="ECO:0000256" key="3">
    <source>
        <dbReference type="ARBA" id="ARBA00023125"/>
    </source>
</evidence>
<evidence type="ECO:0000259" key="5">
    <source>
        <dbReference type="PROSITE" id="PS50931"/>
    </source>
</evidence>
<dbReference type="SUPFAM" id="SSF53850">
    <property type="entry name" value="Periplasmic binding protein-like II"/>
    <property type="match status" value="1"/>
</dbReference>
<dbReference type="Pfam" id="PF03466">
    <property type="entry name" value="LysR_substrate"/>
    <property type="match status" value="1"/>
</dbReference>
<keyword evidence="3" id="KW-0238">DNA-binding</keyword>
<feature type="domain" description="HTH lysR-type" evidence="5">
    <location>
        <begin position="5"/>
        <end position="62"/>
    </location>
</feature>
<dbReference type="PANTHER" id="PTHR30126">
    <property type="entry name" value="HTH-TYPE TRANSCRIPTIONAL REGULATOR"/>
    <property type="match status" value="1"/>
</dbReference>
<dbReference type="InterPro" id="IPR036390">
    <property type="entry name" value="WH_DNA-bd_sf"/>
</dbReference>
<dbReference type="GO" id="GO:0000976">
    <property type="term" value="F:transcription cis-regulatory region binding"/>
    <property type="evidence" value="ECO:0007669"/>
    <property type="project" value="TreeGrafter"/>
</dbReference>
<dbReference type="SUPFAM" id="SSF46785">
    <property type="entry name" value="Winged helix' DNA-binding domain"/>
    <property type="match status" value="1"/>
</dbReference>
<name>A0A558HQJ0_9GAMM</name>
<dbReference type="OrthoDB" id="196624at2"/>
<protein>
    <submittedName>
        <fullName evidence="6">LysR family transcriptional regulator</fullName>
    </submittedName>
</protein>
<dbReference type="AlphaFoldDB" id="A0A558HQJ0"/>
<evidence type="ECO:0000256" key="2">
    <source>
        <dbReference type="ARBA" id="ARBA00023015"/>
    </source>
</evidence>
<evidence type="ECO:0000256" key="4">
    <source>
        <dbReference type="ARBA" id="ARBA00023163"/>
    </source>
</evidence>
<organism evidence="6 7">
    <name type="scientific">Cobetia crustatorum</name>
    <dbReference type="NCBI Taxonomy" id="553385"/>
    <lineage>
        <taxon>Bacteria</taxon>
        <taxon>Pseudomonadati</taxon>
        <taxon>Pseudomonadota</taxon>
        <taxon>Gammaproteobacteria</taxon>
        <taxon>Oceanospirillales</taxon>
        <taxon>Halomonadaceae</taxon>
        <taxon>Cobetia</taxon>
    </lineage>
</organism>
<dbReference type="Pfam" id="PF00126">
    <property type="entry name" value="HTH_1"/>
    <property type="match status" value="1"/>
</dbReference>
<dbReference type="PANTHER" id="PTHR30126:SF4">
    <property type="entry name" value="LYSR FAMILY TRANSCRIPTIONAL REGULATOR"/>
    <property type="match status" value="1"/>
</dbReference>
<proteinExistence type="inferred from homology"/>
<dbReference type="FunFam" id="1.10.10.10:FF:000001">
    <property type="entry name" value="LysR family transcriptional regulator"/>
    <property type="match status" value="1"/>
</dbReference>
<dbReference type="STRING" id="553385.GCA_000591415_02763"/>
<evidence type="ECO:0000256" key="1">
    <source>
        <dbReference type="ARBA" id="ARBA00009437"/>
    </source>
</evidence>
<dbReference type="GO" id="GO:0003700">
    <property type="term" value="F:DNA-binding transcription factor activity"/>
    <property type="evidence" value="ECO:0007669"/>
    <property type="project" value="InterPro"/>
</dbReference>
<accession>A0A558HQJ0</accession>
<keyword evidence="7" id="KW-1185">Reference proteome</keyword>
<sequence>MTSPITLDALRVLDAIDRRGSFASAAESLYRVPSAVSYTVQKLEEEMGVPLFDRSRRRAALTDAGRLVLEHGRRILLATDEMTALARQSGAGWEVELRICVDTILEPDALYPLLEAFQSIQPRTRVVLSEEVMGGAWDALHDNRCDLVIGAPGEAPVSGLASQQLGEVSLVFAVARGHPLTGMPQPLSAEVLRDYPTVVVADSSRSLPSLSSGLLDGRSQIIVPTIAQKIEIQHKGLGVGYLPLHRVQRQIAAGSLEILALEVDRAPVTLSIAWRSGRQGKALKWFIERLCAPDMGTAFGL</sequence>
<dbReference type="InterPro" id="IPR000847">
    <property type="entry name" value="LysR_HTH_N"/>
</dbReference>
<keyword evidence="2" id="KW-0805">Transcription regulation</keyword>
<keyword evidence="4" id="KW-0804">Transcription</keyword>
<comment type="similarity">
    <text evidence="1">Belongs to the LysR transcriptional regulatory family.</text>
</comment>
<dbReference type="Gene3D" id="3.40.190.10">
    <property type="entry name" value="Periplasmic binding protein-like II"/>
    <property type="match status" value="2"/>
</dbReference>
<dbReference type="PROSITE" id="PS50931">
    <property type="entry name" value="HTH_LYSR"/>
    <property type="match status" value="1"/>
</dbReference>
<gene>
    <name evidence="6" type="ORF">FQP86_06745</name>
</gene>